<protein>
    <recommendedName>
        <fullName evidence="4">ATP/GTP-binding protein</fullName>
    </recommendedName>
</protein>
<comment type="caution">
    <text evidence="2">The sequence shown here is derived from an EMBL/GenBank/DDBJ whole genome shotgun (WGS) entry which is preliminary data.</text>
</comment>
<feature type="signal peptide" evidence="1">
    <location>
        <begin position="1"/>
        <end position="28"/>
    </location>
</feature>
<evidence type="ECO:0000256" key="1">
    <source>
        <dbReference type="SAM" id="SignalP"/>
    </source>
</evidence>
<evidence type="ECO:0000313" key="2">
    <source>
        <dbReference type="EMBL" id="GAA2148537.1"/>
    </source>
</evidence>
<proteinExistence type="predicted"/>
<dbReference type="Proteomes" id="UP001422759">
    <property type="component" value="Unassembled WGS sequence"/>
</dbReference>
<evidence type="ECO:0008006" key="4">
    <source>
        <dbReference type="Google" id="ProtNLM"/>
    </source>
</evidence>
<organism evidence="2 3">
    <name type="scientific">Kitasatospora kazusensis</name>
    <dbReference type="NCBI Taxonomy" id="407974"/>
    <lineage>
        <taxon>Bacteria</taxon>
        <taxon>Bacillati</taxon>
        <taxon>Actinomycetota</taxon>
        <taxon>Actinomycetes</taxon>
        <taxon>Kitasatosporales</taxon>
        <taxon>Streptomycetaceae</taxon>
        <taxon>Kitasatospora</taxon>
    </lineage>
</organism>
<evidence type="ECO:0000313" key="3">
    <source>
        <dbReference type="Proteomes" id="UP001422759"/>
    </source>
</evidence>
<dbReference type="EMBL" id="BAAANT010000024">
    <property type="protein sequence ID" value="GAA2148537.1"/>
    <property type="molecule type" value="Genomic_DNA"/>
</dbReference>
<sequence length="317" mass="32673">MLKSGVRTMIRIALLLAMTTATISPAIADGGPTGGVNPCAVNDICIGIVEPGGNPSHVPVGPGGGGGSGGDGVQMCSWNLQQWPCWDNDLGWFNTSDGCYYQRSDPQPPAGDPSWGGHDPASGAVYEVNCRLVGGGLTPKPPMFFASPPGGAPPPDDPVALGRQAADMIRLAAPVVHAAPGGTALVGAPVWLWYDRTVGSAGPQSATVRGRQISVTATAVLKNVHWDTGDGSPGLDCATSGTAYTPGAPANATDCSYLYKTGSALQSDHMFYLTAVATWHITATVAGRQDQVLGFDYQVPADRPLPLRVGELQVLNN</sequence>
<keyword evidence="1" id="KW-0732">Signal</keyword>
<keyword evidence="3" id="KW-1185">Reference proteome</keyword>
<accession>A0ABP5LJN1</accession>
<name>A0ABP5LJN1_9ACTN</name>
<feature type="chain" id="PRO_5045788344" description="ATP/GTP-binding protein" evidence="1">
    <location>
        <begin position="29"/>
        <end position="317"/>
    </location>
</feature>
<reference evidence="3" key="1">
    <citation type="journal article" date="2019" name="Int. J. Syst. Evol. Microbiol.">
        <title>The Global Catalogue of Microorganisms (GCM) 10K type strain sequencing project: providing services to taxonomists for standard genome sequencing and annotation.</title>
        <authorList>
            <consortium name="The Broad Institute Genomics Platform"/>
            <consortium name="The Broad Institute Genome Sequencing Center for Infectious Disease"/>
            <person name="Wu L."/>
            <person name="Ma J."/>
        </authorList>
    </citation>
    <scope>NUCLEOTIDE SEQUENCE [LARGE SCALE GENOMIC DNA]</scope>
    <source>
        <strain evidence="3">JCM 14560</strain>
    </source>
</reference>
<gene>
    <name evidence="2" type="ORF">GCM10009760_40700</name>
</gene>